<keyword evidence="3" id="KW-0548">Nucleotidyltransferase</keyword>
<sequence length="130" mass="14913">MKNIILQILYLCVFLAKGDIEKAFGGSKCREEVEGEDCGDIQGNEECSKDGRKIWEEVLDVKRDEQGCPLNPMLFNVVIADIERELEKGGREMVGRKKLRVLGYADDIVILAKEEEGMKWLIRRLEGYFE</sequence>
<gene>
    <name evidence="3" type="ORF">RF55_17765</name>
</gene>
<feature type="signal peptide" evidence="1">
    <location>
        <begin position="1"/>
        <end position="18"/>
    </location>
</feature>
<dbReference type="EMBL" id="LBMM01016427">
    <property type="protein sequence ID" value="KMQ84427.1"/>
    <property type="molecule type" value="Genomic_DNA"/>
</dbReference>
<evidence type="ECO:0000313" key="4">
    <source>
        <dbReference type="Proteomes" id="UP000036403"/>
    </source>
</evidence>
<accession>A0A0J7K284</accession>
<name>A0A0J7K284_LASNI</name>
<evidence type="ECO:0000313" key="3">
    <source>
        <dbReference type="EMBL" id="KMQ84427.1"/>
    </source>
</evidence>
<comment type="caution">
    <text evidence="3">The sequence shown here is derived from an EMBL/GenBank/DDBJ whole genome shotgun (WGS) entry which is preliminary data.</text>
</comment>
<dbReference type="GO" id="GO:0003964">
    <property type="term" value="F:RNA-directed DNA polymerase activity"/>
    <property type="evidence" value="ECO:0007669"/>
    <property type="project" value="UniProtKB-KW"/>
</dbReference>
<feature type="chain" id="PRO_5005289938" evidence="1">
    <location>
        <begin position="19"/>
        <end position="130"/>
    </location>
</feature>
<protein>
    <submittedName>
        <fullName evidence="3">Reverse transcriptase</fullName>
    </submittedName>
</protein>
<dbReference type="OrthoDB" id="7698480at2759"/>
<dbReference type="Proteomes" id="UP000036403">
    <property type="component" value="Unassembled WGS sequence"/>
</dbReference>
<keyword evidence="4" id="KW-1185">Reference proteome</keyword>
<keyword evidence="1" id="KW-0732">Signal</keyword>
<dbReference type="AlphaFoldDB" id="A0A0J7K284"/>
<dbReference type="PROSITE" id="PS50878">
    <property type="entry name" value="RT_POL"/>
    <property type="match status" value="1"/>
</dbReference>
<keyword evidence="3" id="KW-0695">RNA-directed DNA polymerase</keyword>
<dbReference type="InterPro" id="IPR000477">
    <property type="entry name" value="RT_dom"/>
</dbReference>
<dbReference type="PaxDb" id="67767-A0A0J7K284"/>
<dbReference type="Pfam" id="PF00078">
    <property type="entry name" value="RVT_1"/>
    <property type="match status" value="1"/>
</dbReference>
<organism evidence="3 4">
    <name type="scientific">Lasius niger</name>
    <name type="common">Black garden ant</name>
    <dbReference type="NCBI Taxonomy" id="67767"/>
    <lineage>
        <taxon>Eukaryota</taxon>
        <taxon>Metazoa</taxon>
        <taxon>Ecdysozoa</taxon>
        <taxon>Arthropoda</taxon>
        <taxon>Hexapoda</taxon>
        <taxon>Insecta</taxon>
        <taxon>Pterygota</taxon>
        <taxon>Neoptera</taxon>
        <taxon>Endopterygota</taxon>
        <taxon>Hymenoptera</taxon>
        <taxon>Apocrita</taxon>
        <taxon>Aculeata</taxon>
        <taxon>Formicoidea</taxon>
        <taxon>Formicidae</taxon>
        <taxon>Formicinae</taxon>
        <taxon>Lasius</taxon>
        <taxon>Lasius</taxon>
    </lineage>
</organism>
<evidence type="ECO:0000256" key="1">
    <source>
        <dbReference type="SAM" id="SignalP"/>
    </source>
</evidence>
<reference evidence="3 4" key="1">
    <citation type="submission" date="2015-04" db="EMBL/GenBank/DDBJ databases">
        <title>Lasius niger genome sequencing.</title>
        <authorList>
            <person name="Konorov E.A."/>
            <person name="Nikitin M.A."/>
            <person name="Kirill M.V."/>
            <person name="Chang P."/>
        </authorList>
    </citation>
    <scope>NUCLEOTIDE SEQUENCE [LARGE SCALE GENOMIC DNA]</scope>
    <source>
        <tissue evidence="3">Whole</tissue>
    </source>
</reference>
<evidence type="ECO:0000259" key="2">
    <source>
        <dbReference type="PROSITE" id="PS50878"/>
    </source>
</evidence>
<proteinExistence type="predicted"/>
<feature type="domain" description="Reverse transcriptase" evidence="2">
    <location>
        <begin position="1"/>
        <end position="130"/>
    </location>
</feature>
<keyword evidence="3" id="KW-0808">Transferase</keyword>